<evidence type="ECO:0000313" key="2">
    <source>
        <dbReference type="EMBL" id="PWK26749.1"/>
    </source>
</evidence>
<dbReference type="RefSeq" id="WP_109742993.1">
    <property type="nucleotide sequence ID" value="NZ_QGGO01000010.1"/>
</dbReference>
<dbReference type="InterPro" id="IPR050486">
    <property type="entry name" value="Mannose-1P_guanyltransferase"/>
</dbReference>
<dbReference type="InterPro" id="IPR005835">
    <property type="entry name" value="NTP_transferase_dom"/>
</dbReference>
<accession>A0A316E9U7</accession>
<comment type="caution">
    <text evidence="2">The sequence shown here is derived from an EMBL/GenBank/DDBJ whole genome shotgun (WGS) entry which is preliminary data.</text>
</comment>
<dbReference type="AlphaFoldDB" id="A0A316E9U7"/>
<dbReference type="SUPFAM" id="SSF53448">
    <property type="entry name" value="Nucleotide-diphospho-sugar transferases"/>
    <property type="match status" value="1"/>
</dbReference>
<dbReference type="GO" id="GO:0016740">
    <property type="term" value="F:transferase activity"/>
    <property type="evidence" value="ECO:0007669"/>
    <property type="project" value="UniProtKB-KW"/>
</dbReference>
<feature type="domain" description="Nucleotidyl transferase" evidence="1">
    <location>
        <begin position="8"/>
        <end position="232"/>
    </location>
</feature>
<dbReference type="OrthoDB" id="9813880at2"/>
<proteinExistence type="predicted"/>
<sequence length="241" mass="27478">MSNLPVSAIIMAGGKGTRLLPLTKNLPKPLLKINQKPILSWIIELLWEHQITDISVSVSYLAESIVEFLQQDEQYDSIKILTEATPLDDIGILGITNPNFFENDSLLVINADLFTNINLSSFYHNFLKNGSDMAIATFIYKAVIPYGLISSENNQVIRIDEKPILEMEANGGIYLFKKELLHLIPNDKPYNAWQFINQLLNEKIYKLSVFLIEDLWIDIGSKESYERAEEAAKKLERECVE</sequence>
<gene>
    <name evidence="2" type="ORF">LV89_02258</name>
</gene>
<dbReference type="InterPro" id="IPR029044">
    <property type="entry name" value="Nucleotide-diphossugar_trans"/>
</dbReference>
<keyword evidence="3" id="KW-1185">Reference proteome</keyword>
<evidence type="ECO:0000313" key="3">
    <source>
        <dbReference type="Proteomes" id="UP000245489"/>
    </source>
</evidence>
<evidence type="ECO:0000259" key="1">
    <source>
        <dbReference type="Pfam" id="PF00483"/>
    </source>
</evidence>
<name>A0A316E9U7_9BACT</name>
<dbReference type="EMBL" id="QGGO01000010">
    <property type="protein sequence ID" value="PWK26749.1"/>
    <property type="molecule type" value="Genomic_DNA"/>
</dbReference>
<reference evidence="2 3" key="1">
    <citation type="submission" date="2018-05" db="EMBL/GenBank/DDBJ databases">
        <title>Genomic Encyclopedia of Archaeal and Bacterial Type Strains, Phase II (KMG-II): from individual species to whole genera.</title>
        <authorList>
            <person name="Goeker M."/>
        </authorList>
    </citation>
    <scope>NUCLEOTIDE SEQUENCE [LARGE SCALE GENOMIC DNA]</scope>
    <source>
        <strain evidence="2 3">DSM 22214</strain>
    </source>
</reference>
<keyword evidence="2" id="KW-0808">Transferase</keyword>
<dbReference type="Pfam" id="PF00483">
    <property type="entry name" value="NTP_transferase"/>
    <property type="match status" value="1"/>
</dbReference>
<dbReference type="Proteomes" id="UP000245489">
    <property type="component" value="Unassembled WGS sequence"/>
</dbReference>
<dbReference type="PANTHER" id="PTHR22572">
    <property type="entry name" value="SUGAR-1-PHOSPHATE GUANYL TRANSFERASE"/>
    <property type="match status" value="1"/>
</dbReference>
<dbReference type="Gene3D" id="3.90.550.10">
    <property type="entry name" value="Spore Coat Polysaccharide Biosynthesis Protein SpsA, Chain A"/>
    <property type="match status" value="1"/>
</dbReference>
<protein>
    <submittedName>
        <fullName evidence="2">Nucleotidyltransferase-like protein</fullName>
    </submittedName>
</protein>
<organism evidence="2 3">
    <name type="scientific">Arcicella aurantiaca</name>
    <dbReference type="NCBI Taxonomy" id="591202"/>
    <lineage>
        <taxon>Bacteria</taxon>
        <taxon>Pseudomonadati</taxon>
        <taxon>Bacteroidota</taxon>
        <taxon>Cytophagia</taxon>
        <taxon>Cytophagales</taxon>
        <taxon>Flectobacillaceae</taxon>
        <taxon>Arcicella</taxon>
    </lineage>
</organism>